<protein>
    <submittedName>
        <fullName evidence="2">Uncharacterized protein</fullName>
    </submittedName>
</protein>
<accession>A0A6N6MMQ9</accession>
<organism evidence="2 3">
    <name type="scientific">Methylobacterium planeticum</name>
    <dbReference type="NCBI Taxonomy" id="2615211"/>
    <lineage>
        <taxon>Bacteria</taxon>
        <taxon>Pseudomonadati</taxon>
        <taxon>Pseudomonadota</taxon>
        <taxon>Alphaproteobacteria</taxon>
        <taxon>Hyphomicrobiales</taxon>
        <taxon>Methylobacteriaceae</taxon>
        <taxon>Methylobacterium</taxon>
    </lineage>
</organism>
<reference evidence="2 3" key="1">
    <citation type="submission" date="2019-09" db="EMBL/GenBank/DDBJ databases">
        <title>YIM 132548 draft genome.</title>
        <authorList>
            <person name="Jiang L."/>
        </authorList>
    </citation>
    <scope>NUCLEOTIDE SEQUENCE [LARGE SCALE GENOMIC DNA]</scope>
    <source>
        <strain evidence="2 3">YIM 132548</strain>
    </source>
</reference>
<dbReference type="Proteomes" id="UP000441523">
    <property type="component" value="Unassembled WGS sequence"/>
</dbReference>
<evidence type="ECO:0000313" key="2">
    <source>
        <dbReference type="EMBL" id="KAB1071161.1"/>
    </source>
</evidence>
<feature type="region of interest" description="Disordered" evidence="1">
    <location>
        <begin position="1"/>
        <end position="41"/>
    </location>
</feature>
<dbReference type="AlphaFoldDB" id="A0A6N6MMQ9"/>
<name>A0A6N6MMQ9_9HYPH</name>
<evidence type="ECO:0000256" key="1">
    <source>
        <dbReference type="SAM" id="MobiDB-lite"/>
    </source>
</evidence>
<keyword evidence="3" id="KW-1185">Reference proteome</keyword>
<feature type="compositionally biased region" description="Basic and acidic residues" evidence="1">
    <location>
        <begin position="10"/>
        <end position="37"/>
    </location>
</feature>
<dbReference type="RefSeq" id="WP_150965419.1">
    <property type="nucleotide sequence ID" value="NZ_VZZJ01000020.1"/>
</dbReference>
<proteinExistence type="predicted"/>
<gene>
    <name evidence="2" type="ORF">F6X51_19875</name>
</gene>
<dbReference type="EMBL" id="VZZJ01000020">
    <property type="protein sequence ID" value="KAB1071161.1"/>
    <property type="molecule type" value="Genomic_DNA"/>
</dbReference>
<comment type="caution">
    <text evidence="2">The sequence shown here is derived from an EMBL/GenBank/DDBJ whole genome shotgun (WGS) entry which is preliminary data.</text>
</comment>
<evidence type="ECO:0000313" key="3">
    <source>
        <dbReference type="Proteomes" id="UP000441523"/>
    </source>
</evidence>
<sequence length="122" mass="13315">MRTKLTTLSEAERIAHARDLGRDRKRAERERARDAGRPDPATVDRAIVEAVRSFFSADPQSVRPIAPDALLRVAALQLLRRAHAAHDAGAEPIHYTREAVSEALYARLSASARGGPKAQKAA</sequence>